<dbReference type="PANTHER" id="PTHR21294:SF17">
    <property type="entry name" value="PROTEIN FIXA"/>
    <property type="match status" value="1"/>
</dbReference>
<dbReference type="SMART" id="SM00893">
    <property type="entry name" value="ETF"/>
    <property type="match status" value="1"/>
</dbReference>
<dbReference type="CDD" id="cd01714">
    <property type="entry name" value="ETF_beta"/>
    <property type="match status" value="1"/>
</dbReference>
<dbReference type="PANTHER" id="PTHR21294">
    <property type="entry name" value="ELECTRON TRANSFER FLAVOPROTEIN BETA-SUBUNIT"/>
    <property type="match status" value="1"/>
</dbReference>
<dbReference type="Pfam" id="PF01012">
    <property type="entry name" value="ETF"/>
    <property type="match status" value="1"/>
</dbReference>
<dbReference type="PIRSF" id="PIRSF000090">
    <property type="entry name" value="Beta-ETF"/>
    <property type="match status" value="1"/>
</dbReference>
<dbReference type="InterPro" id="IPR012255">
    <property type="entry name" value="ETF_b"/>
</dbReference>
<feature type="non-terminal residue" evidence="3">
    <location>
        <position position="1"/>
    </location>
</feature>
<reference evidence="3" key="2">
    <citation type="journal article" date="2021" name="PeerJ">
        <title>Extensive microbial diversity within the chicken gut microbiome revealed by metagenomics and culture.</title>
        <authorList>
            <person name="Gilroy R."/>
            <person name="Ravi A."/>
            <person name="Getino M."/>
            <person name="Pursley I."/>
            <person name="Horton D.L."/>
            <person name="Alikhan N.F."/>
            <person name="Baker D."/>
            <person name="Gharbi K."/>
            <person name="Hall N."/>
            <person name="Watson M."/>
            <person name="Adriaenssens E.M."/>
            <person name="Foster-Nyarko E."/>
            <person name="Jarju S."/>
            <person name="Secka A."/>
            <person name="Antonio M."/>
            <person name="Oren A."/>
            <person name="Chaudhuri R.R."/>
            <person name="La Ragione R."/>
            <person name="Hildebrand F."/>
            <person name="Pallen M.J."/>
        </authorList>
    </citation>
    <scope>NUCLEOTIDE SEQUENCE</scope>
    <source>
        <strain evidence="3">ChiGjej3B3-7149</strain>
    </source>
</reference>
<sequence length="226" mass="24126">PLDANALETALRLKEKYGGTVTAVSMGPPQADEVLKKALAMGCDESALLSDRALGGADTLATGYPLAKAAEKLGGYDLLICGRHATDAETAQTGPIIAAFLGIPQVTLCGEVEIEDGWALCERLLPDRTEKVRVKLPALITVCAEANEPRYPTPIGIMKALKKPRHVWNAADLGCEPDMIGIPGSPSINKRVFAPPKRNTDTKYYTGSVEEMAKAIVDTLEAERLI</sequence>
<dbReference type="Gene3D" id="3.40.50.620">
    <property type="entry name" value="HUPs"/>
    <property type="match status" value="1"/>
</dbReference>
<dbReference type="Proteomes" id="UP000824238">
    <property type="component" value="Unassembled WGS sequence"/>
</dbReference>
<organism evidence="3 4">
    <name type="scientific">Candidatus Scatomorpha intestinigallinarum</name>
    <dbReference type="NCBI Taxonomy" id="2840923"/>
    <lineage>
        <taxon>Bacteria</taxon>
        <taxon>Bacillati</taxon>
        <taxon>Bacillota</taxon>
        <taxon>Clostridia</taxon>
        <taxon>Eubacteriales</taxon>
        <taxon>Candidatus Scatomorpha</taxon>
    </lineage>
</organism>
<reference evidence="3" key="1">
    <citation type="submission" date="2020-10" db="EMBL/GenBank/DDBJ databases">
        <authorList>
            <person name="Gilroy R."/>
        </authorList>
    </citation>
    <scope>NUCLEOTIDE SEQUENCE</scope>
    <source>
        <strain evidence="3">ChiGjej3B3-7149</strain>
    </source>
</reference>
<feature type="domain" description="Electron transfer flavoprotein alpha/beta-subunit N-terminal" evidence="2">
    <location>
        <begin position="1"/>
        <end position="177"/>
    </location>
</feature>
<dbReference type="GO" id="GO:0009055">
    <property type="term" value="F:electron transfer activity"/>
    <property type="evidence" value="ECO:0007669"/>
    <property type="project" value="InterPro"/>
</dbReference>
<name>A0A9D1IZ46_9FIRM</name>
<dbReference type="SUPFAM" id="SSF52402">
    <property type="entry name" value="Adenine nucleotide alpha hydrolases-like"/>
    <property type="match status" value="1"/>
</dbReference>
<comment type="caution">
    <text evidence="3">The sequence shown here is derived from an EMBL/GenBank/DDBJ whole genome shotgun (WGS) entry which is preliminary data.</text>
</comment>
<evidence type="ECO:0000259" key="2">
    <source>
        <dbReference type="SMART" id="SM00893"/>
    </source>
</evidence>
<evidence type="ECO:0000313" key="3">
    <source>
        <dbReference type="EMBL" id="HIR54773.1"/>
    </source>
</evidence>
<gene>
    <name evidence="3" type="ORF">IAD36_04110</name>
</gene>
<dbReference type="InterPro" id="IPR033948">
    <property type="entry name" value="ETF_beta_N"/>
</dbReference>
<dbReference type="EMBL" id="DVHH01000105">
    <property type="protein sequence ID" value="HIR54773.1"/>
    <property type="molecule type" value="Genomic_DNA"/>
</dbReference>
<evidence type="ECO:0000256" key="1">
    <source>
        <dbReference type="ARBA" id="ARBA00042002"/>
    </source>
</evidence>
<dbReference type="InterPro" id="IPR014730">
    <property type="entry name" value="ETF_a/b_N"/>
</dbReference>
<accession>A0A9D1IZ46</accession>
<protein>
    <recommendedName>
        <fullName evidence="1">Electron transfer flavoprotein small subunit</fullName>
    </recommendedName>
</protein>
<dbReference type="InterPro" id="IPR014729">
    <property type="entry name" value="Rossmann-like_a/b/a_fold"/>
</dbReference>
<evidence type="ECO:0000313" key="4">
    <source>
        <dbReference type="Proteomes" id="UP000824238"/>
    </source>
</evidence>
<proteinExistence type="predicted"/>
<dbReference type="AlphaFoldDB" id="A0A9D1IZ46"/>